<evidence type="ECO:0000259" key="8">
    <source>
        <dbReference type="PROSITE" id="PS50059"/>
    </source>
</evidence>
<evidence type="ECO:0000256" key="3">
    <source>
        <dbReference type="ARBA" id="ARBA00023110"/>
    </source>
</evidence>
<dbReference type="SUPFAM" id="SSF54534">
    <property type="entry name" value="FKBP-like"/>
    <property type="match status" value="1"/>
</dbReference>
<dbReference type="OrthoDB" id="9814548at2"/>
<dbReference type="RefSeq" id="WP_025608949.1">
    <property type="nucleotide sequence ID" value="NZ_CP021235.1"/>
</dbReference>
<feature type="signal peptide" evidence="7">
    <location>
        <begin position="1"/>
        <end position="30"/>
    </location>
</feature>
<dbReference type="EMBL" id="CP021235">
    <property type="protein sequence ID" value="ARS37304.1"/>
    <property type="molecule type" value="Genomic_DNA"/>
</dbReference>
<reference evidence="10" key="1">
    <citation type="submission" date="2017-05" db="EMBL/GenBank/DDBJ databases">
        <authorList>
            <person name="Ray J."/>
            <person name="Price M."/>
            <person name="Deutschbauer A."/>
        </authorList>
    </citation>
    <scope>NUCLEOTIDE SEQUENCE [LARGE SCALE GENOMIC DNA]</scope>
    <source>
        <strain evidence="10">DSM 19842</strain>
    </source>
</reference>
<organism evidence="9 10">
    <name type="scientific">Pontibacter actiniarum</name>
    <dbReference type="NCBI Taxonomy" id="323450"/>
    <lineage>
        <taxon>Bacteria</taxon>
        <taxon>Pseudomonadati</taxon>
        <taxon>Bacteroidota</taxon>
        <taxon>Cytophagia</taxon>
        <taxon>Cytophagales</taxon>
        <taxon>Hymenobacteraceae</taxon>
        <taxon>Pontibacter</taxon>
    </lineage>
</organism>
<dbReference type="Gene3D" id="3.10.50.40">
    <property type="match status" value="1"/>
</dbReference>
<evidence type="ECO:0000256" key="2">
    <source>
        <dbReference type="ARBA" id="ARBA00006577"/>
    </source>
</evidence>
<feature type="chain" id="PRO_5011005848" description="Peptidyl-prolyl cis-trans isomerase" evidence="7">
    <location>
        <begin position="31"/>
        <end position="170"/>
    </location>
</feature>
<gene>
    <name evidence="9" type="ORF">CA264_18805</name>
</gene>
<comment type="similarity">
    <text evidence="2 6">Belongs to the FKBP-type PPIase family.</text>
</comment>
<dbReference type="Proteomes" id="UP000266292">
    <property type="component" value="Chromosome"/>
</dbReference>
<evidence type="ECO:0000256" key="1">
    <source>
        <dbReference type="ARBA" id="ARBA00000971"/>
    </source>
</evidence>
<evidence type="ECO:0000256" key="6">
    <source>
        <dbReference type="RuleBase" id="RU003915"/>
    </source>
</evidence>
<evidence type="ECO:0000313" key="9">
    <source>
        <dbReference type="EMBL" id="ARS37304.1"/>
    </source>
</evidence>
<keyword evidence="3 5" id="KW-0697">Rotamase</keyword>
<evidence type="ECO:0000313" key="10">
    <source>
        <dbReference type="Proteomes" id="UP000266292"/>
    </source>
</evidence>
<dbReference type="InterPro" id="IPR046357">
    <property type="entry name" value="PPIase_dom_sf"/>
</dbReference>
<dbReference type="PROSITE" id="PS50059">
    <property type="entry name" value="FKBP_PPIASE"/>
    <property type="match status" value="1"/>
</dbReference>
<evidence type="ECO:0000256" key="4">
    <source>
        <dbReference type="ARBA" id="ARBA00023235"/>
    </source>
</evidence>
<accession>A0A1X9YX30</accession>
<dbReference type="PANTHER" id="PTHR43811">
    <property type="entry name" value="FKBP-TYPE PEPTIDYL-PROLYL CIS-TRANS ISOMERASE FKPA"/>
    <property type="match status" value="1"/>
</dbReference>
<dbReference type="GO" id="GO:0003755">
    <property type="term" value="F:peptidyl-prolyl cis-trans isomerase activity"/>
    <property type="evidence" value="ECO:0007669"/>
    <property type="project" value="UniProtKB-UniRule"/>
</dbReference>
<evidence type="ECO:0000256" key="7">
    <source>
        <dbReference type="SAM" id="SignalP"/>
    </source>
</evidence>
<proteinExistence type="inferred from homology"/>
<dbReference type="AlphaFoldDB" id="A0A1X9YX30"/>
<dbReference type="EC" id="5.2.1.8" evidence="6"/>
<dbReference type="FunFam" id="3.10.50.40:FF:000006">
    <property type="entry name" value="Peptidyl-prolyl cis-trans isomerase"/>
    <property type="match status" value="1"/>
</dbReference>
<dbReference type="STRING" id="709015.GCA_000472485_03795"/>
<feature type="domain" description="PPIase FKBP-type" evidence="8">
    <location>
        <begin position="81"/>
        <end position="170"/>
    </location>
</feature>
<sequence length="170" mass="18982">MLSYNINKHRSGLLQALLLLFVALSFSACKDDDVDQKVKDDAQIQQYFKANNIDTATVVKTNSGLYYQLLREGTGERIYPGDRVSVDYLGTLLNGTKFDSSYDEGKEPIELTVGVTKVVLGWQEGLQLMRVGEKARLFIPSHLGYGTRRDVPAIPPNSPLVFEVEVLEIL</sequence>
<evidence type="ECO:0000256" key="5">
    <source>
        <dbReference type="PROSITE-ProRule" id="PRU00277"/>
    </source>
</evidence>
<name>A0A1X9YX30_9BACT</name>
<keyword evidence="4 5" id="KW-0413">Isomerase</keyword>
<keyword evidence="10" id="KW-1185">Reference proteome</keyword>
<keyword evidence="7" id="KW-0732">Signal</keyword>
<dbReference type="InterPro" id="IPR001179">
    <property type="entry name" value="PPIase_FKBP_dom"/>
</dbReference>
<dbReference type="KEGG" id="pact:CA264_18805"/>
<dbReference type="PANTHER" id="PTHR43811:SF19">
    <property type="entry name" value="39 KDA FK506-BINDING NUCLEAR PROTEIN"/>
    <property type="match status" value="1"/>
</dbReference>
<comment type="catalytic activity">
    <reaction evidence="1 5 6">
        <text>[protein]-peptidylproline (omega=180) = [protein]-peptidylproline (omega=0)</text>
        <dbReference type="Rhea" id="RHEA:16237"/>
        <dbReference type="Rhea" id="RHEA-COMP:10747"/>
        <dbReference type="Rhea" id="RHEA-COMP:10748"/>
        <dbReference type="ChEBI" id="CHEBI:83833"/>
        <dbReference type="ChEBI" id="CHEBI:83834"/>
        <dbReference type="EC" id="5.2.1.8"/>
    </reaction>
</comment>
<protein>
    <recommendedName>
        <fullName evidence="6">Peptidyl-prolyl cis-trans isomerase</fullName>
        <ecNumber evidence="6">5.2.1.8</ecNumber>
    </recommendedName>
</protein>
<dbReference type="Pfam" id="PF00254">
    <property type="entry name" value="FKBP_C"/>
    <property type="match status" value="1"/>
</dbReference>